<organism evidence="1 2">
    <name type="scientific">Kosakonia oryzendophytica</name>
    <dbReference type="NCBI Taxonomy" id="1005665"/>
    <lineage>
        <taxon>Bacteria</taxon>
        <taxon>Pseudomonadati</taxon>
        <taxon>Pseudomonadota</taxon>
        <taxon>Gammaproteobacteria</taxon>
        <taxon>Enterobacterales</taxon>
        <taxon>Enterobacteriaceae</taxon>
        <taxon>Kosakonia</taxon>
    </lineage>
</organism>
<name>A0A1C4BLV0_9ENTR</name>
<reference evidence="2" key="1">
    <citation type="submission" date="2016-08" db="EMBL/GenBank/DDBJ databases">
        <authorList>
            <person name="Varghese N."/>
            <person name="Submissions Spin"/>
        </authorList>
    </citation>
    <scope>NUCLEOTIDE SEQUENCE [LARGE SCALE GENOMIC DNA]</scope>
    <source>
        <strain evidence="2">REICA_082</strain>
    </source>
</reference>
<keyword evidence="2" id="KW-1185">Reference proteome</keyword>
<accession>A0A1C4BLV0</accession>
<gene>
    <name evidence="1" type="ORF">GA0061071_105152</name>
</gene>
<dbReference type="AlphaFoldDB" id="A0A1C4BLV0"/>
<sequence length="154" mass="17305">MARRRELQGIANALTGSFVSRNNDFKGYWSIGQLKSLAINNGLTSITFSLSTLKISTVCDLLSFITHHYADMLESLLIKQQVPERWVKEANITIDFNADAEHIQLHECSTAGEPFQCSCQIIDDNFRNYSSIIYGLCAPHSAAKELKSTRKFTL</sequence>
<dbReference type="Proteomes" id="UP000198975">
    <property type="component" value="Unassembled WGS sequence"/>
</dbReference>
<proteinExistence type="predicted"/>
<evidence type="ECO:0000313" key="1">
    <source>
        <dbReference type="EMBL" id="SCC07714.1"/>
    </source>
</evidence>
<dbReference type="RefSeq" id="WP_088237607.1">
    <property type="nucleotide sequence ID" value="NZ_FMAY01000005.1"/>
</dbReference>
<evidence type="ECO:0000313" key="2">
    <source>
        <dbReference type="Proteomes" id="UP000198975"/>
    </source>
</evidence>
<dbReference type="EMBL" id="FMAY01000005">
    <property type="protein sequence ID" value="SCC07714.1"/>
    <property type="molecule type" value="Genomic_DNA"/>
</dbReference>
<protein>
    <submittedName>
        <fullName evidence="1">Uncharacterized protein</fullName>
    </submittedName>
</protein>
<dbReference type="OrthoDB" id="8756377at2"/>